<name>A0A291QYV8_9BACT</name>
<evidence type="ECO:0000313" key="1">
    <source>
        <dbReference type="EMBL" id="ATL49033.1"/>
    </source>
</evidence>
<proteinExistence type="predicted"/>
<evidence type="ECO:0008006" key="3">
    <source>
        <dbReference type="Google" id="ProtNLM"/>
    </source>
</evidence>
<dbReference type="InterPro" id="IPR036520">
    <property type="entry name" value="UPF0759_sf"/>
</dbReference>
<dbReference type="OrthoDB" id="9780310at2"/>
<sequence length="304" mass="35284">MDFGRVKPEQLAEIDFKLPSEPIFNAGALKGHPVAQPKIWIGASNWGSKEWVGPVYPRGTKEADYMEQFTKQFGCFELNATHYKIYDHATIRKWAARAAGTSFQFCPKLPQTISHFSQLRQTRDLTNAFIDSIAAFEEHLGPVFMQLSERFSPGRMDELLQYLENFPKIVPFYLELRHPGWFEQLQTWEQLISELKKMEVGLVITDTAGRRDCAHMHLTTPRTFVRFVGNNGHPTDYERTEDWTNRIRYWISKGLESVHLFMHMHDNQQIPQIARHIGMALERQCGIPVIKPTIKDEPRQLSLL</sequence>
<dbReference type="SUPFAM" id="SSF117396">
    <property type="entry name" value="TM1631-like"/>
    <property type="match status" value="1"/>
</dbReference>
<dbReference type="RefSeq" id="WP_098195401.1">
    <property type="nucleotide sequence ID" value="NZ_CP023777.1"/>
</dbReference>
<dbReference type="Proteomes" id="UP000220133">
    <property type="component" value="Chromosome"/>
</dbReference>
<dbReference type="EMBL" id="CP023777">
    <property type="protein sequence ID" value="ATL49033.1"/>
    <property type="molecule type" value="Genomic_DNA"/>
</dbReference>
<accession>A0A291QYV8</accession>
<protein>
    <recommendedName>
        <fullName evidence="3">DUF72 domain-containing protein</fullName>
    </recommendedName>
</protein>
<reference evidence="1 2" key="1">
    <citation type="submission" date="2017-10" db="EMBL/GenBank/DDBJ databases">
        <title>Paenichitinophaga pekingensis gen. nov., sp. nov., isolated from activated sludge.</title>
        <authorList>
            <person name="Jin D."/>
            <person name="Kong X."/>
            <person name="Deng Y."/>
            <person name="Bai Z."/>
        </authorList>
    </citation>
    <scope>NUCLEOTIDE SEQUENCE [LARGE SCALE GENOMIC DNA]</scope>
    <source>
        <strain evidence="1 2">13</strain>
    </source>
</reference>
<dbReference type="InterPro" id="IPR002763">
    <property type="entry name" value="DUF72"/>
</dbReference>
<dbReference type="PANTHER" id="PTHR30348:SF9">
    <property type="entry name" value="UPF0759 PROTEIN YECE"/>
    <property type="match status" value="1"/>
</dbReference>
<gene>
    <name evidence="1" type="ORF">COR50_18685</name>
</gene>
<dbReference type="AlphaFoldDB" id="A0A291QYV8"/>
<dbReference type="KEGG" id="cbae:COR50_18685"/>
<dbReference type="PANTHER" id="PTHR30348">
    <property type="entry name" value="UNCHARACTERIZED PROTEIN YECE"/>
    <property type="match status" value="1"/>
</dbReference>
<dbReference type="Pfam" id="PF01904">
    <property type="entry name" value="DUF72"/>
    <property type="match status" value="1"/>
</dbReference>
<evidence type="ECO:0000313" key="2">
    <source>
        <dbReference type="Proteomes" id="UP000220133"/>
    </source>
</evidence>
<dbReference type="Gene3D" id="3.20.20.410">
    <property type="entry name" value="Protein of unknown function UPF0759"/>
    <property type="match status" value="1"/>
</dbReference>
<keyword evidence="2" id="KW-1185">Reference proteome</keyword>
<organism evidence="1 2">
    <name type="scientific">Chitinophaga caeni</name>
    <dbReference type="NCBI Taxonomy" id="2029983"/>
    <lineage>
        <taxon>Bacteria</taxon>
        <taxon>Pseudomonadati</taxon>
        <taxon>Bacteroidota</taxon>
        <taxon>Chitinophagia</taxon>
        <taxon>Chitinophagales</taxon>
        <taxon>Chitinophagaceae</taxon>
        <taxon>Chitinophaga</taxon>
    </lineage>
</organism>